<dbReference type="PANTHER" id="PTHR12015:SF108">
    <property type="entry name" value="C-C MOTIF CHEMOKINE 20"/>
    <property type="match status" value="1"/>
</dbReference>
<sequence>MSQRSLFTVALLSCLFLIITLEKAFAYRPLNLDCCINYTTKPVPFKLIKGYYEQSSLEVCRLDAIIFYTYRGKKICASAKDTWVKNALQYLSSRLKNMAKPTSTGEEDGKNTE</sequence>
<dbReference type="PANTHER" id="PTHR12015">
    <property type="entry name" value="SMALL INDUCIBLE CYTOKINE A"/>
    <property type="match status" value="1"/>
</dbReference>
<evidence type="ECO:0000256" key="6">
    <source>
        <dbReference type="ARBA" id="ARBA00023157"/>
    </source>
</evidence>
<dbReference type="SMART" id="SM00199">
    <property type="entry name" value="SCY"/>
    <property type="match status" value="1"/>
</dbReference>
<dbReference type="OrthoDB" id="8870994at2759"/>
<organism evidence="10 11">
    <name type="scientific">Lepisosteus oculatus</name>
    <name type="common">Spotted gar</name>
    <dbReference type="NCBI Taxonomy" id="7918"/>
    <lineage>
        <taxon>Eukaryota</taxon>
        <taxon>Metazoa</taxon>
        <taxon>Chordata</taxon>
        <taxon>Craniata</taxon>
        <taxon>Vertebrata</taxon>
        <taxon>Euteleostomi</taxon>
        <taxon>Actinopterygii</taxon>
        <taxon>Neopterygii</taxon>
        <taxon>Holostei</taxon>
        <taxon>Semionotiformes</taxon>
        <taxon>Lepisosteidae</taxon>
        <taxon>Lepisosteus</taxon>
    </lineage>
</organism>
<keyword evidence="2" id="KW-0145">Chemotaxis</keyword>
<name>W5MIY6_LEPOC</name>
<evidence type="ECO:0000313" key="11">
    <source>
        <dbReference type="Proteomes" id="UP000018468"/>
    </source>
</evidence>
<dbReference type="Gene3D" id="2.40.50.40">
    <property type="match status" value="1"/>
</dbReference>
<dbReference type="InterPro" id="IPR039809">
    <property type="entry name" value="Chemokine_b/g/d"/>
</dbReference>
<accession>W5MIY6</accession>
<feature type="signal peptide" evidence="8">
    <location>
        <begin position="1"/>
        <end position="26"/>
    </location>
</feature>
<dbReference type="GeneTree" id="ENSGT01130000278316"/>
<dbReference type="Ensembl" id="ENSLOCT00000008355.1">
    <property type="protein sequence ID" value="ENSLOCP00000008345.1"/>
    <property type="gene ID" value="ENSLOCG00000006901.1"/>
</dbReference>
<reference evidence="10" key="2">
    <citation type="submission" date="2025-08" db="UniProtKB">
        <authorList>
            <consortium name="Ensembl"/>
        </authorList>
    </citation>
    <scope>IDENTIFICATION</scope>
</reference>
<dbReference type="InterPro" id="IPR036048">
    <property type="entry name" value="Interleukin_8-like_sf"/>
</dbReference>
<dbReference type="GO" id="GO:0006955">
    <property type="term" value="P:immune response"/>
    <property type="evidence" value="ECO:0007669"/>
    <property type="project" value="InterPro"/>
</dbReference>
<evidence type="ECO:0000256" key="5">
    <source>
        <dbReference type="ARBA" id="ARBA00022729"/>
    </source>
</evidence>
<dbReference type="SUPFAM" id="SSF54117">
    <property type="entry name" value="Interleukin 8-like chemokines"/>
    <property type="match status" value="1"/>
</dbReference>
<dbReference type="STRING" id="7918.ENSLOCP00000008345"/>
<evidence type="ECO:0000256" key="3">
    <source>
        <dbReference type="ARBA" id="ARBA00022514"/>
    </source>
</evidence>
<proteinExistence type="predicted"/>
<dbReference type="Proteomes" id="UP000018468">
    <property type="component" value="Linkage group LG14"/>
</dbReference>
<evidence type="ECO:0000256" key="7">
    <source>
        <dbReference type="ARBA" id="ARBA00023198"/>
    </source>
</evidence>
<dbReference type="CTD" id="101884175"/>
<dbReference type="eggNOG" id="ENOG502S776">
    <property type="taxonomic scope" value="Eukaryota"/>
</dbReference>
<dbReference type="GO" id="GO:0008009">
    <property type="term" value="F:chemokine activity"/>
    <property type="evidence" value="ECO:0007669"/>
    <property type="project" value="InterPro"/>
</dbReference>
<dbReference type="HOGENOM" id="CLU_141716_3_3_1"/>
<dbReference type="EMBL" id="AHAT01015246">
    <property type="status" value="NOT_ANNOTATED_CDS"/>
    <property type="molecule type" value="Genomic_DNA"/>
</dbReference>
<dbReference type="Pfam" id="PF00048">
    <property type="entry name" value="IL8"/>
    <property type="match status" value="1"/>
</dbReference>
<dbReference type="GO" id="GO:0006954">
    <property type="term" value="P:inflammatory response"/>
    <property type="evidence" value="ECO:0007669"/>
    <property type="project" value="UniProtKB-KW"/>
</dbReference>
<keyword evidence="6" id="KW-1015">Disulfide bond</keyword>
<dbReference type="FunFam" id="2.40.50.40:FF:000012">
    <property type="entry name" value="C-C motif chemokine"/>
    <property type="match status" value="1"/>
</dbReference>
<evidence type="ECO:0000256" key="2">
    <source>
        <dbReference type="ARBA" id="ARBA00022500"/>
    </source>
</evidence>
<keyword evidence="7" id="KW-0395">Inflammatory response</keyword>
<keyword evidence="3" id="KW-0202">Cytokine</keyword>
<keyword evidence="5 8" id="KW-0732">Signal</keyword>
<evidence type="ECO:0000256" key="4">
    <source>
        <dbReference type="ARBA" id="ARBA00022525"/>
    </source>
</evidence>
<reference evidence="10" key="3">
    <citation type="submission" date="2025-09" db="UniProtKB">
        <authorList>
            <consortium name="Ensembl"/>
        </authorList>
    </citation>
    <scope>IDENTIFICATION</scope>
</reference>
<dbReference type="KEGG" id="loc:107079123"/>
<evidence type="ECO:0000256" key="1">
    <source>
        <dbReference type="ARBA" id="ARBA00004613"/>
    </source>
</evidence>
<feature type="domain" description="Chemokine interleukin-8-like" evidence="9">
    <location>
        <begin position="31"/>
        <end position="91"/>
    </location>
</feature>
<dbReference type="InterPro" id="IPR001811">
    <property type="entry name" value="Chemokine_IL8-like_dom"/>
</dbReference>
<reference evidence="11" key="1">
    <citation type="submission" date="2011-12" db="EMBL/GenBank/DDBJ databases">
        <title>The Draft Genome of Lepisosteus oculatus.</title>
        <authorList>
            <consortium name="The Broad Institute Genome Assembly &amp; Analysis Group"/>
            <consortium name="Computational R&amp;D Group"/>
            <consortium name="and Sequencing Platform"/>
            <person name="Di Palma F."/>
            <person name="Alfoldi J."/>
            <person name="Johnson J."/>
            <person name="Berlin A."/>
            <person name="Gnerre S."/>
            <person name="Jaffe D."/>
            <person name="MacCallum I."/>
            <person name="Young S."/>
            <person name="Walker B.J."/>
            <person name="Lander E.S."/>
            <person name="Lindblad-Toh K."/>
        </authorList>
    </citation>
    <scope>NUCLEOTIDE SEQUENCE [LARGE SCALE GENOMIC DNA]</scope>
</reference>
<evidence type="ECO:0000313" key="10">
    <source>
        <dbReference type="Ensembl" id="ENSLOCP00000008345.1"/>
    </source>
</evidence>
<protein>
    <submittedName>
        <fullName evidence="10">C-C motif chemokine 20-like</fullName>
    </submittedName>
</protein>
<dbReference type="AlphaFoldDB" id="W5MIY6"/>
<dbReference type="GO" id="GO:0005615">
    <property type="term" value="C:extracellular space"/>
    <property type="evidence" value="ECO:0007669"/>
    <property type="project" value="UniProtKB-KW"/>
</dbReference>
<dbReference type="InParanoid" id="W5MIY6"/>
<dbReference type="Bgee" id="ENSLOCG00000006901">
    <property type="expression patterns" value="Expressed in pharyngeal gill and 13 other cell types or tissues"/>
</dbReference>
<evidence type="ECO:0000259" key="9">
    <source>
        <dbReference type="SMART" id="SM00199"/>
    </source>
</evidence>
<feature type="chain" id="PRO_5004867829" evidence="8">
    <location>
        <begin position="27"/>
        <end position="113"/>
    </location>
</feature>
<dbReference type="OMA" id="HQESNEM"/>
<dbReference type="GeneID" id="107079123"/>
<comment type="subcellular location">
    <subcellularLocation>
        <location evidence="1">Secreted</location>
    </subcellularLocation>
</comment>
<keyword evidence="11" id="KW-1185">Reference proteome</keyword>
<dbReference type="RefSeq" id="XP_015216569.1">
    <property type="nucleotide sequence ID" value="XM_015361083.1"/>
</dbReference>
<keyword evidence="4" id="KW-0964">Secreted</keyword>
<evidence type="ECO:0000256" key="8">
    <source>
        <dbReference type="SAM" id="SignalP"/>
    </source>
</evidence>